<dbReference type="PANTHER" id="PTHR42926">
    <property type="match status" value="1"/>
</dbReference>
<gene>
    <name evidence="1" type="ORF">SAMN06295970_1265</name>
</gene>
<dbReference type="Proteomes" id="UP001158049">
    <property type="component" value="Unassembled WGS sequence"/>
</dbReference>
<keyword evidence="2" id="KW-1185">Reference proteome</keyword>
<protein>
    <submittedName>
        <fullName evidence="1">Uncharacterized protein</fullName>
    </submittedName>
</protein>
<accession>A0ABY1QPE0</accession>
<organism evidence="1 2">
    <name type="scientific">Noviherbaspirillum suwonense</name>
    <dbReference type="NCBI Taxonomy" id="1224511"/>
    <lineage>
        <taxon>Bacteria</taxon>
        <taxon>Pseudomonadati</taxon>
        <taxon>Pseudomonadota</taxon>
        <taxon>Betaproteobacteria</taxon>
        <taxon>Burkholderiales</taxon>
        <taxon>Oxalobacteraceae</taxon>
        <taxon>Noviherbaspirillum</taxon>
    </lineage>
</organism>
<sequence>MIISTPQLRRSTGIPYCEGIPGGGLVPNCGYPLADAPDGETRLDCRIAADLGLGIRSLQIDKLRGPSFKSGRHRMRIKANGISVFTHRIEHITSKSLKATDLGVTPLADTSMLLRHAEIAGRATRIVGCLKKVIGNFESALRALKVGPSGINISEQLRRLQQTLTRMPVFACD</sequence>
<evidence type="ECO:0000313" key="1">
    <source>
        <dbReference type="EMBL" id="SMP77152.1"/>
    </source>
</evidence>
<evidence type="ECO:0000313" key="2">
    <source>
        <dbReference type="Proteomes" id="UP001158049"/>
    </source>
</evidence>
<comment type="caution">
    <text evidence="1">The sequence shown here is derived from an EMBL/GenBank/DDBJ whole genome shotgun (WGS) entry which is preliminary data.</text>
</comment>
<reference evidence="1 2" key="1">
    <citation type="submission" date="2017-05" db="EMBL/GenBank/DDBJ databases">
        <authorList>
            <person name="Varghese N."/>
            <person name="Submissions S."/>
        </authorList>
    </citation>
    <scope>NUCLEOTIDE SEQUENCE [LARGE SCALE GENOMIC DNA]</scope>
    <source>
        <strain evidence="1 2">DSM 26001</strain>
    </source>
</reference>
<dbReference type="RefSeq" id="WP_283444872.1">
    <property type="nucleotide sequence ID" value="NZ_FXUL01000026.1"/>
</dbReference>
<dbReference type="InterPro" id="IPR051347">
    <property type="entry name" value="Circadian_clock_KaiC-rel"/>
</dbReference>
<proteinExistence type="predicted"/>
<name>A0ABY1QPE0_9BURK</name>
<dbReference type="PANTHER" id="PTHR42926:SF1">
    <property type="entry name" value="CIRCADIAN CLOCK OSCILLATOR PROTEIN KAIC 1"/>
    <property type="match status" value="1"/>
</dbReference>
<dbReference type="EMBL" id="FXUL01000026">
    <property type="protein sequence ID" value="SMP77152.1"/>
    <property type="molecule type" value="Genomic_DNA"/>
</dbReference>